<dbReference type="GO" id="GO:0047545">
    <property type="term" value="F:(S)-2-hydroxyglutarate dehydrogenase activity"/>
    <property type="evidence" value="ECO:0007669"/>
    <property type="project" value="TreeGrafter"/>
</dbReference>
<dbReference type="PANTHER" id="PTHR43104">
    <property type="entry name" value="L-2-HYDROXYGLUTARATE DEHYDROGENASE, MITOCHONDRIAL"/>
    <property type="match status" value="1"/>
</dbReference>
<evidence type="ECO:0000256" key="5">
    <source>
        <dbReference type="ARBA" id="ARBA00037941"/>
    </source>
</evidence>
<feature type="domain" description="FAD dependent oxidoreductase" evidence="6">
    <location>
        <begin position="5"/>
        <end position="366"/>
    </location>
</feature>
<protein>
    <submittedName>
        <fullName evidence="7">NAD(P)/FAD-dependent oxidoreductase</fullName>
    </submittedName>
</protein>
<dbReference type="Gene3D" id="3.30.9.10">
    <property type="entry name" value="D-Amino Acid Oxidase, subunit A, domain 2"/>
    <property type="match status" value="1"/>
</dbReference>
<proteinExistence type="inferred from homology"/>
<evidence type="ECO:0000256" key="1">
    <source>
        <dbReference type="ARBA" id="ARBA00001974"/>
    </source>
</evidence>
<dbReference type="Pfam" id="PF01266">
    <property type="entry name" value="DAO"/>
    <property type="match status" value="1"/>
</dbReference>
<evidence type="ECO:0000313" key="8">
    <source>
        <dbReference type="Proteomes" id="UP000257039"/>
    </source>
</evidence>
<organism evidence="7 8">
    <name type="scientific">Zooshikella ganghwensis</name>
    <dbReference type="NCBI Taxonomy" id="202772"/>
    <lineage>
        <taxon>Bacteria</taxon>
        <taxon>Pseudomonadati</taxon>
        <taxon>Pseudomonadota</taxon>
        <taxon>Gammaproteobacteria</taxon>
        <taxon>Oceanospirillales</taxon>
        <taxon>Zooshikellaceae</taxon>
        <taxon>Zooshikella</taxon>
    </lineage>
</organism>
<keyword evidence="2" id="KW-0285">Flavoprotein</keyword>
<evidence type="ECO:0000256" key="2">
    <source>
        <dbReference type="ARBA" id="ARBA00022630"/>
    </source>
</evidence>
<comment type="cofactor">
    <cofactor evidence="1">
        <name>FAD</name>
        <dbReference type="ChEBI" id="CHEBI:57692"/>
    </cofactor>
</comment>
<dbReference type="Proteomes" id="UP000257039">
    <property type="component" value="Unassembled WGS sequence"/>
</dbReference>
<dbReference type="RefSeq" id="WP_094789499.1">
    <property type="nucleotide sequence ID" value="NZ_NDXW01000001.1"/>
</dbReference>
<keyword evidence="8" id="KW-1185">Reference proteome</keyword>
<dbReference type="InterPro" id="IPR036188">
    <property type="entry name" value="FAD/NAD-bd_sf"/>
</dbReference>
<dbReference type="InterPro" id="IPR006076">
    <property type="entry name" value="FAD-dep_OxRdtase"/>
</dbReference>
<dbReference type="AlphaFoldDB" id="A0A4P9VV51"/>
<evidence type="ECO:0000259" key="6">
    <source>
        <dbReference type="Pfam" id="PF01266"/>
    </source>
</evidence>
<accession>A0A4P9VV51</accession>
<dbReference type="SUPFAM" id="SSF51905">
    <property type="entry name" value="FAD/NAD(P)-binding domain"/>
    <property type="match status" value="1"/>
</dbReference>
<reference evidence="7 8" key="1">
    <citation type="submission" date="2017-04" db="EMBL/GenBank/DDBJ databases">
        <title>Draft genome sequence of Zooshikella ganghwensis VG4 isolated from Red Sea sediments.</title>
        <authorList>
            <person name="Rehman Z."/>
            <person name="Alam I."/>
            <person name="Kamau A."/>
            <person name="Bajic V."/>
            <person name="Leiknes T."/>
        </authorList>
    </citation>
    <scope>NUCLEOTIDE SEQUENCE [LARGE SCALE GENOMIC DNA]</scope>
    <source>
        <strain evidence="7 8">VG4</strain>
    </source>
</reference>
<gene>
    <name evidence="7" type="ORF">B9G39_23745</name>
</gene>
<dbReference type="EMBL" id="NDXW01000001">
    <property type="protein sequence ID" value="RDH46849.1"/>
    <property type="molecule type" value="Genomic_DNA"/>
</dbReference>
<evidence type="ECO:0000256" key="3">
    <source>
        <dbReference type="ARBA" id="ARBA00022827"/>
    </source>
</evidence>
<keyword evidence="3" id="KW-0274">FAD</keyword>
<evidence type="ECO:0000256" key="4">
    <source>
        <dbReference type="ARBA" id="ARBA00023002"/>
    </source>
</evidence>
<keyword evidence="4" id="KW-0560">Oxidoreductase</keyword>
<dbReference type="PANTHER" id="PTHR43104:SF4">
    <property type="entry name" value="L-2-HYDROXYGLUTARATE DEHYDROGENASE, MITOCHONDRIAL"/>
    <property type="match status" value="1"/>
</dbReference>
<name>A0A4P9VV51_9GAMM</name>
<comment type="similarity">
    <text evidence="5">Belongs to the L2HGDH family.</text>
</comment>
<dbReference type="Gene3D" id="3.50.50.60">
    <property type="entry name" value="FAD/NAD(P)-binding domain"/>
    <property type="match status" value="1"/>
</dbReference>
<evidence type="ECO:0000313" key="7">
    <source>
        <dbReference type="EMBL" id="RDH46849.1"/>
    </source>
</evidence>
<sequence length="370" mass="40536">MESVDITIIGAGVIGLALAARLVQPNKTVVILEQHKHIGEEISSRNSEVIHAGIYYPTQSLKATLCVEGKELLYDFCQQYQVPHRRCGKLIVANTTDDEERLALVQQQAINNGVNDLQLLSSQQVKKLEPAIQATSALLSPSTGIIDSHQLLLTLSRLAEERGALLLRNTQFKQGEISSNRFILNVQTGKEAYQFSSQVLINAGGLHAQTIANTIEGFPKSDIPSLYYCKGSYFKLAGSFKLNHLIYPLPEANTTGLGIHATIDLAGQVRFGPDTEYIDRVNYDVSTHHLTTYCQAIQRYYPGLKKEQLVPDYAGIRPKLQAPNSPPADFMIQTAAEHQIPGLINLFGIESPGLTASLAIANKVADYIGV</sequence>
<comment type="caution">
    <text evidence="7">The sequence shown here is derived from an EMBL/GenBank/DDBJ whole genome shotgun (WGS) entry which is preliminary data.</text>
</comment>